<dbReference type="PANTHER" id="PTHR42307:SF2">
    <property type="entry name" value="PUP DEAMIDASE_DEPUPYLASE"/>
    <property type="match status" value="1"/>
</dbReference>
<dbReference type="EMBL" id="JBHLUE010000019">
    <property type="protein sequence ID" value="MFC0566993.1"/>
    <property type="molecule type" value="Genomic_DNA"/>
</dbReference>
<organism evidence="2 3">
    <name type="scientific">Plantactinospora siamensis</name>
    <dbReference type="NCBI Taxonomy" id="555372"/>
    <lineage>
        <taxon>Bacteria</taxon>
        <taxon>Bacillati</taxon>
        <taxon>Actinomycetota</taxon>
        <taxon>Actinomycetes</taxon>
        <taxon>Micromonosporales</taxon>
        <taxon>Micromonosporaceae</taxon>
        <taxon>Plantactinospora</taxon>
    </lineage>
</organism>
<proteinExistence type="inferred from homology"/>
<gene>
    <name evidence="2" type="primary">dop</name>
    <name evidence="2" type="ORF">ACFFHU_22995</name>
</gene>
<dbReference type="EC" id="3.5.1.119" evidence="2"/>
<name>A0ABV6P3Y6_9ACTN</name>
<reference evidence="2 3" key="1">
    <citation type="submission" date="2024-09" db="EMBL/GenBank/DDBJ databases">
        <authorList>
            <person name="Sun Q."/>
            <person name="Mori K."/>
        </authorList>
    </citation>
    <scope>NUCLEOTIDE SEQUENCE [LARGE SCALE GENOMIC DNA]</scope>
    <source>
        <strain evidence="2 3">TBRC 2205</strain>
    </source>
</reference>
<keyword evidence="2" id="KW-0378">Hydrolase</keyword>
<dbReference type="InterPro" id="IPR022366">
    <property type="entry name" value="Pup_deamidase"/>
</dbReference>
<dbReference type="PANTHER" id="PTHR42307">
    <property type="entry name" value="PUP DEAMIDASE/DEPUPYLASE"/>
    <property type="match status" value="1"/>
</dbReference>
<dbReference type="PIRSF" id="PIRSF018077">
    <property type="entry name" value="UCP018077"/>
    <property type="match status" value="1"/>
</dbReference>
<comment type="caution">
    <text evidence="2">The sequence shown here is derived from an EMBL/GenBank/DDBJ whole genome shotgun (WGS) entry which is preliminary data.</text>
</comment>
<dbReference type="GO" id="GO:0016787">
    <property type="term" value="F:hydrolase activity"/>
    <property type="evidence" value="ECO:0007669"/>
    <property type="project" value="UniProtKB-KW"/>
</dbReference>
<evidence type="ECO:0000313" key="3">
    <source>
        <dbReference type="Proteomes" id="UP001589894"/>
    </source>
</evidence>
<dbReference type="Pfam" id="PF03136">
    <property type="entry name" value="Pup_ligase"/>
    <property type="match status" value="1"/>
</dbReference>
<protein>
    <submittedName>
        <fullName evidence="2">Depupylase/deamidase Dop</fullName>
        <ecNumber evidence="2">3.5.1.119</ecNumber>
    </submittedName>
</protein>
<dbReference type="Proteomes" id="UP001589894">
    <property type="component" value="Unassembled WGS sequence"/>
</dbReference>
<dbReference type="InterPro" id="IPR004347">
    <property type="entry name" value="Pup_ligase/deamidase"/>
</dbReference>
<evidence type="ECO:0000313" key="2">
    <source>
        <dbReference type="EMBL" id="MFC0566993.1"/>
    </source>
</evidence>
<accession>A0ABV6P3Y6</accession>
<evidence type="ECO:0000256" key="1">
    <source>
        <dbReference type="ARBA" id="ARBA00009114"/>
    </source>
</evidence>
<comment type="similarity">
    <text evidence="1">Belongs to the Pup ligase/Pup deamidase family. Pup deamidase subfamily.</text>
</comment>
<dbReference type="NCBIfam" id="TIGR03688">
    <property type="entry name" value="depupylase_Dop"/>
    <property type="match status" value="1"/>
</dbReference>
<keyword evidence="3" id="KW-1185">Reference proteome</keyword>
<sequence>MTVRRIMGTEVEYGISVPSQPGANPMVTSSQVVNAYGARPELNRGGRARWDYEEESPLRDARGFTYSGAAYDPAEALADEDLGLANVILTNGARLYVDHAHPEYSTPEVTNPMDVVRWDKAGERVMAEASRRAATIPGSHPIHLYKNNTDNKGASYGSHENYLMRRQTPFADIVAYLTPFFVTRQIVCGAGRVGIGQDGSQPGFQISQRADFFEVEVGLETTLKRPIINTRDEPHADADKYRRLHVIIGDANLSETSTYLKVGTTALVLNMIEEKALGPDLGIADPVAELRAVSHDPSLAHLMRLRDGRRLTALDLQWAYYERARSFVEDRYGADVDAPTADVLSRWESVLHRLGQDPMLCAGELDWVAKLRLLEGYRERENLGWSSHKLQLVDLQYSDVRPEKGLYHRLVARGSMATLLDDEATRTAMVEPPEDTRAYFRGRCLAQYASEVVAASWDSVIFDVGRESLVRVPMMEPERGTRKHVGALFDRCASAKDLLEAITHG</sequence>
<dbReference type="RefSeq" id="WP_377342140.1">
    <property type="nucleotide sequence ID" value="NZ_JBHLUE010000019.1"/>
</dbReference>